<organism evidence="2 3">
    <name type="scientific">Penicillium subrubescens</name>
    <dbReference type="NCBI Taxonomy" id="1316194"/>
    <lineage>
        <taxon>Eukaryota</taxon>
        <taxon>Fungi</taxon>
        <taxon>Dikarya</taxon>
        <taxon>Ascomycota</taxon>
        <taxon>Pezizomycotina</taxon>
        <taxon>Eurotiomycetes</taxon>
        <taxon>Eurotiomycetidae</taxon>
        <taxon>Eurotiales</taxon>
        <taxon>Aspergillaceae</taxon>
        <taxon>Penicillium</taxon>
    </lineage>
</organism>
<comment type="caution">
    <text evidence="2">The sequence shown here is derived from an EMBL/GenBank/DDBJ whole genome shotgun (WGS) entry which is preliminary data.</text>
</comment>
<feature type="region of interest" description="Disordered" evidence="1">
    <location>
        <begin position="422"/>
        <end position="452"/>
    </location>
</feature>
<reference evidence="2 3" key="1">
    <citation type="submission" date="2016-10" db="EMBL/GenBank/DDBJ databases">
        <title>Genome sequence of the ascomycete fungus Penicillium subrubescens.</title>
        <authorList>
            <person name="De Vries R.P."/>
            <person name="Peng M."/>
            <person name="Dilokpimol A."/>
            <person name="Hilden K."/>
            <person name="Makela M.R."/>
            <person name="Grigoriev I."/>
            <person name="Riley R."/>
            <person name="Granchi Z."/>
        </authorList>
    </citation>
    <scope>NUCLEOTIDE SEQUENCE [LARGE SCALE GENOMIC DNA]</scope>
    <source>
        <strain evidence="2 3">CBS 132785</strain>
    </source>
</reference>
<evidence type="ECO:0000256" key="1">
    <source>
        <dbReference type="SAM" id="MobiDB-lite"/>
    </source>
</evidence>
<dbReference type="Proteomes" id="UP000186955">
    <property type="component" value="Unassembled WGS sequence"/>
</dbReference>
<dbReference type="EMBL" id="MNBE01000702">
    <property type="protein sequence ID" value="OKO95721.1"/>
    <property type="molecule type" value="Genomic_DNA"/>
</dbReference>
<protein>
    <submittedName>
        <fullName evidence="2">Uncharacterized protein</fullName>
    </submittedName>
</protein>
<evidence type="ECO:0000313" key="2">
    <source>
        <dbReference type="EMBL" id="OKO95721.1"/>
    </source>
</evidence>
<proteinExistence type="predicted"/>
<dbReference type="OrthoDB" id="4187154at2759"/>
<dbReference type="STRING" id="1316194.A0A1Q5T676"/>
<sequence length="521" mass="57778">MTQPIDLGHGLFQTTGSPLQLQFSATANFTQASTGLSPSSRSSFSHWKDLQSLWITEAPELELRIFVRADPLIETAGPTFIDFLEKGLCNSEVWTNLGFDIILKRRSKFGDSIASGIHCLEFGLCRRSTSHVSTNSKSIPPILKNPPEAHTPSNIPTACLASIDLQLRYANCDAVQQLETQIIETSEHTTEDGIGRQNGSSSMQYTHSTGKIAVAAFALSTIEDLLLPFDQPFNADESHNFDPMRQTLKVEDLFLQFLDLVNFGLQKLILSGTSRNPHTQVVGKNKLQNLALLAPAVFNPEYREAMKQRAASLSTISRSLVPMLENSNSPIIQSKLSAIMRKSTGGKEFVPSGMPHETPLKNNFKSTIESSLWSIAQHQLKKAKTSKTSASFFDSSCLSRKPSIQTEEDDLLPAPSEQDFGFDSEILGLDSDPGIPPNRNNQRGSDKLLSDGSSMLSFQDLHELNQTTDTTQTTQKTFENFSQTRECQPYGWDDMDIILSDEILMDESFEQHGDFDDMELV</sequence>
<gene>
    <name evidence="2" type="ORF">PENSUB_11233</name>
</gene>
<evidence type="ECO:0000313" key="3">
    <source>
        <dbReference type="Proteomes" id="UP000186955"/>
    </source>
</evidence>
<accession>A0A1Q5T676</accession>
<dbReference type="AlphaFoldDB" id="A0A1Q5T676"/>
<name>A0A1Q5T676_9EURO</name>
<keyword evidence="3" id="KW-1185">Reference proteome</keyword>